<dbReference type="Pfam" id="PF00817">
    <property type="entry name" value="IMS"/>
    <property type="match status" value="1"/>
</dbReference>
<evidence type="ECO:0000259" key="3">
    <source>
        <dbReference type="Pfam" id="PF00817"/>
    </source>
</evidence>
<dbReference type="InterPro" id="IPR043502">
    <property type="entry name" value="DNA/RNA_pol_sf"/>
</dbReference>
<evidence type="ECO:0000256" key="1">
    <source>
        <dbReference type="ARBA" id="ARBA00010945"/>
    </source>
</evidence>
<dbReference type="AlphaFoldDB" id="A0A1I0GSS0"/>
<dbReference type="InterPro" id="IPR001126">
    <property type="entry name" value="UmuC"/>
</dbReference>
<dbReference type="GO" id="GO:0006281">
    <property type="term" value="P:DNA repair"/>
    <property type="evidence" value="ECO:0007669"/>
    <property type="project" value="InterPro"/>
</dbReference>
<gene>
    <name evidence="4" type="ORF">SAMN05660429_02552</name>
</gene>
<dbReference type="InterPro" id="IPR043128">
    <property type="entry name" value="Rev_trsase/Diguanyl_cyclase"/>
</dbReference>
<dbReference type="EMBL" id="FOHK01000013">
    <property type="protein sequence ID" value="SET74367.1"/>
    <property type="molecule type" value="Genomic_DNA"/>
</dbReference>
<dbReference type="PANTHER" id="PTHR35369">
    <property type="entry name" value="BLR3025 PROTEIN-RELATED"/>
    <property type="match status" value="1"/>
</dbReference>
<dbReference type="STRING" id="349064.SAMN05660429_02552"/>
<dbReference type="Proteomes" id="UP000199308">
    <property type="component" value="Unassembled WGS sequence"/>
</dbReference>
<feature type="domain" description="UmuC" evidence="3">
    <location>
        <begin position="22"/>
        <end position="146"/>
    </location>
</feature>
<dbReference type="Gene3D" id="3.40.1170.60">
    <property type="match status" value="1"/>
</dbReference>
<reference evidence="4 5" key="1">
    <citation type="submission" date="2016-10" db="EMBL/GenBank/DDBJ databases">
        <authorList>
            <person name="de Groot N.N."/>
        </authorList>
    </citation>
    <scope>NUCLEOTIDE SEQUENCE [LARGE SCALE GENOMIC DNA]</scope>
    <source>
        <strain evidence="4 5">DSM 19706</strain>
    </source>
</reference>
<evidence type="ECO:0000313" key="5">
    <source>
        <dbReference type="Proteomes" id="UP000199308"/>
    </source>
</evidence>
<accession>A0A1I0GSS0</accession>
<keyword evidence="5" id="KW-1185">Reference proteome</keyword>
<evidence type="ECO:0000313" key="4">
    <source>
        <dbReference type="EMBL" id="SET74367.1"/>
    </source>
</evidence>
<dbReference type="SUPFAM" id="SSF56672">
    <property type="entry name" value="DNA/RNA polymerases"/>
    <property type="match status" value="1"/>
</dbReference>
<protein>
    <submittedName>
        <fullName evidence="4">Protein ImuB</fullName>
    </submittedName>
</protein>
<name>A0A1I0GSS0_THASX</name>
<organism evidence="4 5">
    <name type="scientific">Thalassotalea agarivorans</name>
    <name type="common">Thalassomonas agarivorans</name>
    <dbReference type="NCBI Taxonomy" id="349064"/>
    <lineage>
        <taxon>Bacteria</taxon>
        <taxon>Pseudomonadati</taxon>
        <taxon>Pseudomonadota</taxon>
        <taxon>Gammaproteobacteria</taxon>
        <taxon>Alteromonadales</taxon>
        <taxon>Colwelliaceae</taxon>
        <taxon>Thalassotalea</taxon>
    </lineage>
</organism>
<sequence>MLWLYLSFPQLQLDSLYARQQSQAIAVVDEASNKVVQRNAIAQKDGIKLGMGLASAAALLPELHLVPYNKSVEQQHLKDIAQTLYQFTADIAIDPPHGLFLKVGNMFKLYQGLTAYWQMVCAALDDFGYQYTYATAYSPLAAKLLANYHGNILCSDKAQLKTYLLSLPIEAMEIDDKQLQQLQRVGIRRYEQLDHIPAKQLAKRFEQGFVQYLLKIQGVLPYPLSFYHPPLTFKQSIELLYDIEATSVLLKPLARLIAALQSFLRIRGLASCHVYCDLTQRDGQKQSVHIRSAQAIDSADKWLALATLQFERMTLSAPVTHITVRCEQLQALQQQAQDLFEPASQGLAPLELVSLLQAKLGHEQVYSVQQVNEHQPEYESQKSAPLVSSSDISADLKPLRPGYILSQAVPLQEKVDILYGPERILTNWHKTSVLRDYFVARNTHGQWCWLYRQHDGQWFIQGYFG</sequence>
<dbReference type="OrthoDB" id="5298951at2"/>
<dbReference type="RefSeq" id="WP_093331181.1">
    <property type="nucleotide sequence ID" value="NZ_AP027363.1"/>
</dbReference>
<dbReference type="PANTHER" id="PTHR35369:SF2">
    <property type="entry name" value="BLR3025 PROTEIN"/>
    <property type="match status" value="1"/>
</dbReference>
<proteinExistence type="inferred from homology"/>
<comment type="similarity">
    <text evidence="1">Belongs to the DNA polymerase type-Y family.</text>
</comment>
<dbReference type="CDD" id="cd03468">
    <property type="entry name" value="PolY_like"/>
    <property type="match status" value="1"/>
</dbReference>
<evidence type="ECO:0000256" key="2">
    <source>
        <dbReference type="ARBA" id="ARBA00022763"/>
    </source>
</evidence>
<dbReference type="InterPro" id="IPR050356">
    <property type="entry name" value="SulA_CellDiv_inhibitor"/>
</dbReference>
<keyword evidence="2" id="KW-0227">DNA damage</keyword>
<dbReference type="Gene3D" id="3.30.70.270">
    <property type="match status" value="1"/>
</dbReference>